<dbReference type="EMBL" id="CP006912">
    <property type="protein sequence ID" value="AHB49965.1"/>
    <property type="molecule type" value="Genomic_DNA"/>
</dbReference>
<feature type="transmembrane region" description="Helical" evidence="7">
    <location>
        <begin position="18"/>
        <end position="35"/>
    </location>
</feature>
<evidence type="ECO:0008006" key="10">
    <source>
        <dbReference type="Google" id="ProtNLM"/>
    </source>
</evidence>
<sequence length="554" mass="61064">MIMEAAHGTLLRTINRHCLSVIVCGGIGWALLSAHDPMAQILGHGLIVLAGISLISAARCFWQDVRVRRQLHVFRTQGAGLHTARWANEAEMAAAGMFDGIGRPLGLTMSGRALFEPHRLHPVHSKVIATSGAGKTIGAVVTAIMHQALSPNRPSMVIFDVKGELAGQCAGALRRAGIEVAVVDDTDVLRWRPATRLNPFGLIVRAARHGLQELATLVRIAALTLEPEPEGDARNKYFRDGPRDLLRFVIEHLARICPEDCTPSAACHVLGSDDLLDPALEEEAVHDSALGLLARRLIEKRCQNPQHFADFRSTALQRLEVYEEGGLLWEAGSAANLAHEEIRSRQIVVFLVAGLQHLRDIRPHYILHLAAFLHVAKEPGRRVEFIIDEFTNAPVAGLVEDLTIIRQFGSRVLLVAQAESEIERQFTDKSARTIDTLTAIKQVMGVSTWDEARRVSEALGRTHHVVASYGHTPREEQLSTTFSDQGRPLMSPEEVLALPRHEQIIFCDGLKPIRARKLYQNEIAPICDMLDQNPLEAAKLPSEPIVDISYGEPV</sequence>
<dbReference type="STRING" id="1029756.W911_04735"/>
<dbReference type="Gene3D" id="3.40.50.300">
    <property type="entry name" value="P-loop containing nucleotide triphosphate hydrolases"/>
    <property type="match status" value="1"/>
</dbReference>
<comment type="subcellular location">
    <subcellularLocation>
        <location evidence="1">Cell membrane</location>
        <topology evidence="1">Multi-pass membrane protein</topology>
    </subcellularLocation>
</comment>
<organism evidence="8 9">
    <name type="scientific">Hyphomicrobium nitrativorans NL23</name>
    <dbReference type="NCBI Taxonomy" id="1029756"/>
    <lineage>
        <taxon>Bacteria</taxon>
        <taxon>Pseudomonadati</taxon>
        <taxon>Pseudomonadota</taxon>
        <taxon>Alphaproteobacteria</taxon>
        <taxon>Hyphomicrobiales</taxon>
        <taxon>Hyphomicrobiaceae</taxon>
        <taxon>Hyphomicrobium</taxon>
    </lineage>
</organism>
<feature type="transmembrane region" description="Helical" evidence="7">
    <location>
        <begin position="41"/>
        <end position="62"/>
    </location>
</feature>
<dbReference type="InterPro" id="IPR027417">
    <property type="entry name" value="P-loop_NTPase"/>
</dbReference>
<evidence type="ECO:0000313" key="8">
    <source>
        <dbReference type="EMBL" id="AHB49965.1"/>
    </source>
</evidence>
<dbReference type="GO" id="GO:0005886">
    <property type="term" value="C:plasma membrane"/>
    <property type="evidence" value="ECO:0007669"/>
    <property type="project" value="UniProtKB-SubCell"/>
</dbReference>
<evidence type="ECO:0000256" key="3">
    <source>
        <dbReference type="ARBA" id="ARBA00022475"/>
    </source>
</evidence>
<evidence type="ECO:0000256" key="4">
    <source>
        <dbReference type="ARBA" id="ARBA00022692"/>
    </source>
</evidence>
<dbReference type="InterPro" id="IPR051539">
    <property type="entry name" value="T4SS-coupling_protein"/>
</dbReference>
<dbReference type="PANTHER" id="PTHR37937">
    <property type="entry name" value="CONJUGATIVE TRANSFER: DNA TRANSPORT"/>
    <property type="match status" value="1"/>
</dbReference>
<keyword evidence="6 7" id="KW-0472">Membrane</keyword>
<comment type="similarity">
    <text evidence="2">Belongs to the VirD4/TraG family.</text>
</comment>
<dbReference type="PANTHER" id="PTHR37937:SF1">
    <property type="entry name" value="CONJUGATIVE TRANSFER: DNA TRANSPORT"/>
    <property type="match status" value="1"/>
</dbReference>
<evidence type="ECO:0000256" key="7">
    <source>
        <dbReference type="SAM" id="Phobius"/>
    </source>
</evidence>
<keyword evidence="3" id="KW-1003">Cell membrane</keyword>
<evidence type="ECO:0000256" key="2">
    <source>
        <dbReference type="ARBA" id="ARBA00008806"/>
    </source>
</evidence>
<dbReference type="Proteomes" id="UP000018542">
    <property type="component" value="Chromosome"/>
</dbReference>
<evidence type="ECO:0000313" key="9">
    <source>
        <dbReference type="Proteomes" id="UP000018542"/>
    </source>
</evidence>
<proteinExistence type="inferred from homology"/>
<evidence type="ECO:0000256" key="6">
    <source>
        <dbReference type="ARBA" id="ARBA00023136"/>
    </source>
</evidence>
<keyword evidence="9" id="KW-1185">Reference proteome</keyword>
<protein>
    <recommendedName>
        <fullName evidence="10">TraD/TraG TraM recognition site domain-containing protein</fullName>
    </recommendedName>
</protein>
<dbReference type="SUPFAM" id="SSF52540">
    <property type="entry name" value="P-loop containing nucleoside triphosphate hydrolases"/>
    <property type="match status" value="1"/>
</dbReference>
<dbReference type="Pfam" id="PF02534">
    <property type="entry name" value="T4SS-DNA_transf"/>
    <property type="match status" value="1"/>
</dbReference>
<gene>
    <name evidence="8" type="ORF">W911_04735</name>
</gene>
<keyword evidence="5 7" id="KW-1133">Transmembrane helix</keyword>
<name>V5SIQ9_9HYPH</name>
<keyword evidence="4 7" id="KW-0812">Transmembrane</keyword>
<dbReference type="InterPro" id="IPR003688">
    <property type="entry name" value="TraG/VirD4"/>
</dbReference>
<evidence type="ECO:0000256" key="1">
    <source>
        <dbReference type="ARBA" id="ARBA00004651"/>
    </source>
</evidence>
<accession>V5SIQ9</accession>
<dbReference type="KEGG" id="hni:W911_04735"/>
<reference evidence="8 9" key="1">
    <citation type="journal article" date="2014" name="Genome Announc.">
        <title>Complete Genome Sequence of Hyphomicrobium nitrativorans Strain NL23, a Denitrifying Bacterium Isolated from Biofilm of a Methanol-Fed Denitrification System Treating Seawater at the Montreal Biodome.</title>
        <authorList>
            <person name="Martineau C."/>
            <person name="Villeneuve C."/>
            <person name="Mauffrey F."/>
            <person name="Villemur R."/>
        </authorList>
    </citation>
    <scope>NUCLEOTIDE SEQUENCE [LARGE SCALE GENOMIC DNA]</scope>
    <source>
        <strain evidence="8">NL23</strain>
    </source>
</reference>
<dbReference type="HOGENOM" id="CLU_491578_0_0_5"/>
<dbReference type="AlphaFoldDB" id="V5SIQ9"/>
<dbReference type="PATRIC" id="fig|1029756.8.peg.993"/>
<evidence type="ECO:0000256" key="5">
    <source>
        <dbReference type="ARBA" id="ARBA00022989"/>
    </source>
</evidence>